<dbReference type="AlphaFoldDB" id="A0A3B6NNE4"/>
<dbReference type="Gramene" id="TraesLAC6A03G03245180.1">
    <property type="protein sequence ID" value="TraesLAC6A03G03245180.1.CDS1"/>
    <property type="gene ID" value="TraesLAC6A03G03245180"/>
</dbReference>
<dbReference type="Gramene" id="TraesLDM6A03G03293720.1">
    <property type="protein sequence ID" value="TraesLDM6A03G03293720.1.CDS1"/>
    <property type="gene ID" value="TraesLDM6A03G03293720"/>
</dbReference>
<dbReference type="Gramene" id="TraesMAC6A03G03289760.1">
    <property type="protein sequence ID" value="TraesMAC6A03G03289760.1.CDS1"/>
    <property type="gene ID" value="TraesMAC6A03G03289760"/>
</dbReference>
<dbReference type="InterPro" id="IPR027949">
    <property type="entry name" value="Chloroplast_duf"/>
</dbReference>
<evidence type="ECO:0000313" key="2">
    <source>
        <dbReference type="Proteomes" id="UP000019116"/>
    </source>
</evidence>
<dbReference type="STRING" id="4565.A0A3B6NNE4"/>
<dbReference type="Gramene" id="TraesWEE_scaffold_053203_01G000400.1">
    <property type="protein sequence ID" value="TraesWEE_scaffold_053203_01G000400.1"/>
    <property type="gene ID" value="TraesWEE_scaffold_053203_01G000400"/>
</dbReference>
<dbReference type="Gramene" id="TraesCAD_scaffold_006879_01G000100.1">
    <property type="protein sequence ID" value="TraesCAD_scaffold_006879_01G000100.1"/>
    <property type="gene ID" value="TraesCAD_scaffold_006879_01G000100"/>
</dbReference>
<evidence type="ECO:0000313" key="1">
    <source>
        <dbReference type="EnsemblPlants" id="TraesCS6A02G151600.1.cds1"/>
    </source>
</evidence>
<dbReference type="Gramene" id="TraesSTA6A03G03281130.1">
    <property type="protein sequence ID" value="TraesSTA6A03G03281130.1.CDS1"/>
    <property type="gene ID" value="TraesSTA6A03G03281130"/>
</dbReference>
<dbReference type="OrthoDB" id="765586at2759"/>
<dbReference type="Gramene" id="TraesCLE_scaffold_046563_01G000400.1">
    <property type="protein sequence ID" value="TraesCLE_scaffold_046563_01G000400.1"/>
    <property type="gene ID" value="TraesCLE_scaffold_046563_01G000400"/>
</dbReference>
<dbReference type="OMA" id="MGKTNGW"/>
<dbReference type="Gramene" id="TraesCS6A02G151600.1">
    <property type="protein sequence ID" value="TraesCS6A02G151600.1.cds1"/>
    <property type="gene ID" value="TraesCS6A02G151600"/>
</dbReference>
<dbReference type="Gramene" id="TraesNOR6A03G03321970.1">
    <property type="protein sequence ID" value="TraesNOR6A03G03321970.1.CDS1"/>
    <property type="gene ID" value="TraesNOR6A03G03321970"/>
</dbReference>
<dbReference type="Gramene" id="TraesROB_scaffold_011599_01G000500.1">
    <property type="protein sequence ID" value="TraesROB_scaffold_011599_01G000500.1"/>
    <property type="gene ID" value="TraesROB_scaffold_011599_01G000500"/>
</dbReference>
<dbReference type="Gramene" id="TraesARI6A03G03245740.1">
    <property type="protein sequence ID" value="TraesARI6A03G03245740.1.CDS1"/>
    <property type="gene ID" value="TraesARI6A03G03245740"/>
</dbReference>
<accession>A0A3B6NNE4</accession>
<keyword evidence="2" id="KW-1185">Reference proteome</keyword>
<dbReference type="PaxDb" id="4565-Traes_6AS_250963105.1"/>
<organism evidence="1">
    <name type="scientific">Triticum aestivum</name>
    <name type="common">Wheat</name>
    <dbReference type="NCBI Taxonomy" id="4565"/>
    <lineage>
        <taxon>Eukaryota</taxon>
        <taxon>Viridiplantae</taxon>
        <taxon>Streptophyta</taxon>
        <taxon>Embryophyta</taxon>
        <taxon>Tracheophyta</taxon>
        <taxon>Spermatophyta</taxon>
        <taxon>Magnoliopsida</taxon>
        <taxon>Liliopsida</taxon>
        <taxon>Poales</taxon>
        <taxon>Poaceae</taxon>
        <taxon>BOP clade</taxon>
        <taxon>Pooideae</taxon>
        <taxon>Triticodae</taxon>
        <taxon>Triticeae</taxon>
        <taxon>Triticinae</taxon>
        <taxon>Triticum</taxon>
    </lineage>
</organism>
<proteinExistence type="predicted"/>
<dbReference type="PANTHER" id="PTHR33358">
    <property type="entry name" value="F-BOX PROTEIN WITH A DOMAIN PROTEIN"/>
    <property type="match status" value="1"/>
</dbReference>
<name>A0A3B6NNE4_WHEAT</name>
<dbReference type="Gramene" id="TraesJUL6A03G03316710.1">
    <property type="protein sequence ID" value="TraesJUL6A03G03316710.1.CDS1"/>
    <property type="gene ID" value="TraesJUL6A03G03316710"/>
</dbReference>
<dbReference type="Gramene" id="TraesPARA_EIv1.0_1923740.1">
    <property type="protein sequence ID" value="TraesPARA_EIv1.0_1923740.1.CDS1"/>
    <property type="gene ID" value="TraesPARA_EIv1.0_1923740"/>
</dbReference>
<dbReference type="Proteomes" id="UP000019116">
    <property type="component" value="Chromosome 6A"/>
</dbReference>
<dbReference type="EnsemblPlants" id="TraesCS6A02G151600.1">
    <property type="protein sequence ID" value="TraesCS6A02G151600.1.cds1"/>
    <property type="gene ID" value="TraesCS6A02G151600"/>
</dbReference>
<protein>
    <recommendedName>
        <fullName evidence="3">F-box protein</fullName>
    </recommendedName>
</protein>
<dbReference type="PANTHER" id="PTHR33358:SF19">
    <property type="entry name" value="F-BOX PROTEIN"/>
    <property type="match status" value="1"/>
</dbReference>
<dbReference type="Pfam" id="PF14476">
    <property type="entry name" value="Chloroplast_duf"/>
    <property type="match status" value="1"/>
</dbReference>
<reference evidence="1" key="2">
    <citation type="submission" date="2018-10" db="UniProtKB">
        <authorList>
            <consortium name="EnsemblPlants"/>
        </authorList>
    </citation>
    <scope>IDENTIFICATION</scope>
</reference>
<dbReference type="Gramene" id="TraesSYM6A03G03231140.1">
    <property type="protein sequence ID" value="TraesSYM6A03G03231140.1.CDS1"/>
    <property type="gene ID" value="TraesSYM6A03G03231140"/>
</dbReference>
<sequence length="436" mass="46639">MASVVRLLAGSSLVPPAKSRLRGRSALCCRASLRGVGSNSTSTTTSDQRQLVSSIDELTLGRVDVDPIAGADDRVVITTGDDGAAEVEKLQAATDRAQMHDIIGRQRDNWNHLLLHSTNSLALAACAMAALAPASTSLLALKASAGALLASAAVTMAAVNRIQPSQLAEEQRNATWLWRQLERDVRATLALSGASSSVTNGDFFQEAMDRVLALDAAYPLPLLPGMLEKFPDIVEPTRWWPEKNPARRSASCNTTRHGARRVSVAGDNGWTLELEEEMRGIARVLKAKDEQEYLSFGKAVLTLNRGLAVAGPALAGTAVIAAAFIGSGDTGTSWASGAAVLCGALAAAVNTVEHGGQVGMVFELCRNVTGLYRKIQDDIEDNLEEANLRRRENGELFETKVALQLGRSPSDLRQFKGMASPSFRDEDIRNFDGELF</sequence>
<reference evidence="1" key="1">
    <citation type="submission" date="2018-08" db="EMBL/GenBank/DDBJ databases">
        <authorList>
            <person name="Rossello M."/>
        </authorList>
    </citation>
    <scope>NUCLEOTIDE SEQUENCE [LARGE SCALE GENOMIC DNA]</scope>
    <source>
        <strain evidence="1">cv. Chinese Spring</strain>
    </source>
</reference>
<dbReference type="Gramene" id="TraesJAG6A03G03284960.1">
    <property type="protein sequence ID" value="TraesJAG6A03G03284960.1.CDS1"/>
    <property type="gene ID" value="TraesJAG6A03G03284960"/>
</dbReference>
<dbReference type="Gramene" id="TraesCS6A03G0363200.1">
    <property type="protein sequence ID" value="TraesCS6A03G0363200.1.CDS1"/>
    <property type="gene ID" value="TraesCS6A03G0363200"/>
</dbReference>
<evidence type="ECO:0008006" key="3">
    <source>
        <dbReference type="Google" id="ProtNLM"/>
    </source>
</evidence>